<keyword evidence="6 17" id="KW-0436">Ligase</keyword>
<comment type="function">
    <text evidence="17">Catalyzes the ATP-dependent amination of UTP to CTP with either L-glutamine or ammonia as the source of nitrogen.</text>
</comment>
<keyword evidence="7" id="KW-0808">Transferase</keyword>
<proteinExistence type="inferred from homology"/>
<reference evidence="21" key="1">
    <citation type="submission" date="2022-10" db="EMBL/GenBank/DDBJ databases">
        <title>Culturing micro-colonial fungi from biological soil crusts in the Mojave desert and describing Neophaeococcomyces mojavensis, and introducing the new genera and species Taxawa tesnikishii.</title>
        <authorList>
            <person name="Kurbessoian T."/>
            <person name="Stajich J.E."/>
        </authorList>
    </citation>
    <scope>NUCLEOTIDE SEQUENCE</scope>
    <source>
        <strain evidence="21">TK_35</strain>
    </source>
</reference>
<dbReference type="FunFam" id="3.40.50.880:FF:000002">
    <property type="entry name" value="CTP synthase"/>
    <property type="match status" value="1"/>
</dbReference>
<dbReference type="SUPFAM" id="SSF52317">
    <property type="entry name" value="Class I glutamine amidotransferase-like"/>
    <property type="match status" value="1"/>
</dbReference>
<organism evidence="21">
    <name type="scientific">Knufia peltigerae</name>
    <dbReference type="NCBI Taxonomy" id="1002370"/>
    <lineage>
        <taxon>Eukaryota</taxon>
        <taxon>Fungi</taxon>
        <taxon>Dikarya</taxon>
        <taxon>Ascomycota</taxon>
        <taxon>Pezizomycotina</taxon>
        <taxon>Eurotiomycetes</taxon>
        <taxon>Chaetothyriomycetidae</taxon>
        <taxon>Chaetothyriales</taxon>
        <taxon>Trichomeriaceae</taxon>
        <taxon>Knufia</taxon>
    </lineage>
</organism>
<dbReference type="PANTHER" id="PTHR11550">
    <property type="entry name" value="CTP SYNTHASE"/>
    <property type="match status" value="1"/>
</dbReference>
<evidence type="ECO:0000256" key="15">
    <source>
        <dbReference type="ARBA" id="ARBA00049112"/>
    </source>
</evidence>
<feature type="domain" description="DAHP synthetase I/KDSA" evidence="19">
    <location>
        <begin position="566"/>
        <end position="825"/>
    </location>
</feature>
<dbReference type="PANTHER" id="PTHR11550:SF0">
    <property type="entry name" value="CTP SYNTHASE-RELATED"/>
    <property type="match status" value="1"/>
</dbReference>
<evidence type="ECO:0000259" key="19">
    <source>
        <dbReference type="Pfam" id="PF00793"/>
    </source>
</evidence>
<dbReference type="InterPro" id="IPR017456">
    <property type="entry name" value="CTP_synthase_N"/>
</dbReference>
<evidence type="ECO:0000256" key="2">
    <source>
        <dbReference type="ARBA" id="ARBA00005171"/>
    </source>
</evidence>
<dbReference type="Gene3D" id="3.40.50.880">
    <property type="match status" value="1"/>
</dbReference>
<keyword evidence="8" id="KW-0479">Metal-binding</keyword>
<comment type="catalytic activity">
    <reaction evidence="15">
        <text>D-arabinose 5-phosphate + phosphoenolpyruvate + H2O = 3-deoxy-alpha-D-manno-2-octulosonate-8-phosphate + phosphate</text>
        <dbReference type="Rhea" id="RHEA:14053"/>
        <dbReference type="ChEBI" id="CHEBI:15377"/>
        <dbReference type="ChEBI" id="CHEBI:43474"/>
        <dbReference type="ChEBI" id="CHEBI:57693"/>
        <dbReference type="ChEBI" id="CHEBI:58702"/>
        <dbReference type="ChEBI" id="CHEBI:85985"/>
        <dbReference type="EC" id="2.5.1.55"/>
    </reaction>
</comment>
<gene>
    <name evidence="21" type="ORF">H2204_014266</name>
</gene>
<dbReference type="InterPro" id="IPR004468">
    <property type="entry name" value="CTP_synthase"/>
</dbReference>
<dbReference type="InterPro" id="IPR033828">
    <property type="entry name" value="GATase1_CTP_Synthase"/>
</dbReference>
<protein>
    <recommendedName>
        <fullName evidence="16 17">CTP synthase</fullName>
        <ecNumber evidence="17">6.3.4.2</ecNumber>
    </recommendedName>
    <alternativeName>
        <fullName evidence="17">UTP--ammonia ligase</fullName>
    </alternativeName>
</protein>
<keyword evidence="13 17" id="KW-0665">Pyrimidine biosynthesis</keyword>
<dbReference type="GO" id="GO:0005829">
    <property type="term" value="C:cytosol"/>
    <property type="evidence" value="ECO:0007669"/>
    <property type="project" value="TreeGrafter"/>
</dbReference>
<dbReference type="GO" id="GO:0003883">
    <property type="term" value="F:CTP synthase activity"/>
    <property type="evidence" value="ECO:0007669"/>
    <property type="project" value="UniProtKB-UniRule"/>
</dbReference>
<dbReference type="PROSITE" id="PS51273">
    <property type="entry name" value="GATASE_TYPE_1"/>
    <property type="match status" value="1"/>
</dbReference>
<dbReference type="InterPro" id="IPR013785">
    <property type="entry name" value="Aldolase_TIM"/>
</dbReference>
<dbReference type="Pfam" id="PF06418">
    <property type="entry name" value="CTP_synth_N"/>
    <property type="match status" value="1"/>
</dbReference>
<evidence type="ECO:0000256" key="4">
    <source>
        <dbReference type="ARBA" id="ARBA00010499"/>
    </source>
</evidence>
<evidence type="ECO:0000256" key="8">
    <source>
        <dbReference type="ARBA" id="ARBA00022723"/>
    </source>
</evidence>
<keyword evidence="12 17" id="KW-0315">Glutamine amidotransferase</keyword>
<dbReference type="GO" id="GO:0008676">
    <property type="term" value="F:3-deoxy-8-phosphooctulonate synthase activity"/>
    <property type="evidence" value="ECO:0007669"/>
    <property type="project" value="UniProtKB-EC"/>
</dbReference>
<keyword evidence="11" id="KW-0460">Magnesium</keyword>
<dbReference type="GO" id="GO:0046872">
    <property type="term" value="F:metal ion binding"/>
    <property type="evidence" value="ECO:0007669"/>
    <property type="project" value="UniProtKB-KW"/>
</dbReference>
<dbReference type="SUPFAM" id="SSF51569">
    <property type="entry name" value="Aldolase"/>
    <property type="match status" value="1"/>
</dbReference>
<evidence type="ECO:0000256" key="13">
    <source>
        <dbReference type="ARBA" id="ARBA00022975"/>
    </source>
</evidence>
<evidence type="ECO:0000256" key="1">
    <source>
        <dbReference type="ARBA" id="ARBA00004496"/>
    </source>
</evidence>
<dbReference type="NCBIfam" id="TIGR00337">
    <property type="entry name" value="PyrG"/>
    <property type="match status" value="1"/>
</dbReference>
<dbReference type="NCBIfam" id="NF003792">
    <property type="entry name" value="PRK05380.1"/>
    <property type="match status" value="1"/>
</dbReference>
<dbReference type="InterPro" id="IPR027417">
    <property type="entry name" value="P-loop_NTPase"/>
</dbReference>
<feature type="domain" description="Glutamine amidotransferase" evidence="18">
    <location>
        <begin position="303"/>
        <end position="537"/>
    </location>
</feature>
<dbReference type="CDD" id="cd01746">
    <property type="entry name" value="GATase1_CTP_Synthase"/>
    <property type="match status" value="1"/>
</dbReference>
<dbReference type="HAMAP" id="MF_01227">
    <property type="entry name" value="PyrG"/>
    <property type="match status" value="1"/>
</dbReference>
<dbReference type="HAMAP" id="MF_00056">
    <property type="entry name" value="KDO8P_synth"/>
    <property type="match status" value="1"/>
</dbReference>
<feature type="domain" description="CTP synthase N-terminal" evidence="20">
    <location>
        <begin position="5"/>
        <end position="265"/>
    </location>
</feature>
<evidence type="ECO:0000256" key="6">
    <source>
        <dbReference type="ARBA" id="ARBA00022598"/>
    </source>
</evidence>
<evidence type="ECO:0000256" key="17">
    <source>
        <dbReference type="RuleBase" id="RU810713"/>
    </source>
</evidence>
<evidence type="ECO:0000256" key="9">
    <source>
        <dbReference type="ARBA" id="ARBA00022741"/>
    </source>
</evidence>
<evidence type="ECO:0000256" key="10">
    <source>
        <dbReference type="ARBA" id="ARBA00022840"/>
    </source>
</evidence>
<comment type="catalytic activity">
    <reaction evidence="14 17">
        <text>UTP + L-glutamine + ATP + H2O = CTP + L-glutamate + ADP + phosphate + 2 H(+)</text>
        <dbReference type="Rhea" id="RHEA:26426"/>
        <dbReference type="ChEBI" id="CHEBI:15377"/>
        <dbReference type="ChEBI" id="CHEBI:15378"/>
        <dbReference type="ChEBI" id="CHEBI:29985"/>
        <dbReference type="ChEBI" id="CHEBI:30616"/>
        <dbReference type="ChEBI" id="CHEBI:37563"/>
        <dbReference type="ChEBI" id="CHEBI:43474"/>
        <dbReference type="ChEBI" id="CHEBI:46398"/>
        <dbReference type="ChEBI" id="CHEBI:58359"/>
        <dbReference type="ChEBI" id="CHEBI:456216"/>
        <dbReference type="EC" id="6.3.4.2"/>
    </reaction>
</comment>
<dbReference type="Gene3D" id="3.40.50.300">
    <property type="entry name" value="P-loop containing nucleotide triphosphate hydrolases"/>
    <property type="match status" value="1"/>
</dbReference>
<evidence type="ECO:0000256" key="11">
    <source>
        <dbReference type="ARBA" id="ARBA00022842"/>
    </source>
</evidence>
<keyword evidence="5" id="KW-0963">Cytoplasm</keyword>
<dbReference type="NCBIfam" id="TIGR01362">
    <property type="entry name" value="KDO8P_synth"/>
    <property type="match status" value="1"/>
</dbReference>
<dbReference type="GO" id="GO:0042802">
    <property type="term" value="F:identical protein binding"/>
    <property type="evidence" value="ECO:0007669"/>
    <property type="project" value="TreeGrafter"/>
</dbReference>
<dbReference type="GO" id="GO:0097268">
    <property type="term" value="C:cytoophidium"/>
    <property type="evidence" value="ECO:0007669"/>
    <property type="project" value="UniProtKB-ARBA"/>
</dbReference>
<dbReference type="Pfam" id="PF00117">
    <property type="entry name" value="GATase"/>
    <property type="match status" value="1"/>
</dbReference>
<dbReference type="FunFam" id="3.40.50.300:FF:000009">
    <property type="entry name" value="CTP synthase"/>
    <property type="match status" value="1"/>
</dbReference>
<name>A0AA38XK60_9EURO</name>
<dbReference type="SUPFAM" id="SSF52540">
    <property type="entry name" value="P-loop containing nucleoside triphosphate hydrolases"/>
    <property type="match status" value="1"/>
</dbReference>
<dbReference type="InterPro" id="IPR017926">
    <property type="entry name" value="GATASE"/>
</dbReference>
<comment type="similarity">
    <text evidence="3 17">Belongs to the CTP synthase family.</text>
</comment>
<evidence type="ECO:0000256" key="7">
    <source>
        <dbReference type="ARBA" id="ARBA00022679"/>
    </source>
</evidence>
<keyword evidence="9 17" id="KW-0547">Nucleotide-binding</keyword>
<evidence type="ECO:0000313" key="21">
    <source>
        <dbReference type="EMBL" id="KAJ9614927.1"/>
    </source>
</evidence>
<sequence>MTPLIFVTGGVVSSLGKGIAAASLAAILEARGLKVTMMKLDPYINVDPGTMSPFQHGEVYVTDDGAETDLDLGHYERFVRTRLSRKNSVTTGRIYEEVIRKERRGDYLGATVQVIPHITDEIRRCMDEATEGFDVALVEIGGTVGDIESLPFLEAIRQVRTERGPEKALFMHLTLVPYIAAAGELKTKPTQHSVKELRSIGIQPDVLLCRSEQPVPDSERRKIAQFTNVSERAVISVPDVDVLYRIPMGLHAQGLDEIVINQLKLADKAGPADLSMWEDAVDATLHPLDAVTIAVVGKYIDHQDAYKSVGEALKHGGLRQRTKVTLKWLEAQDLEGSDMSALADVDGILVPGGFGDRGFEGKVLTSQYAREQKVPYFGICYGMQAAVVDYARHVVGLEDANSTENDRQSPNPVIGLITEWRTATGDVEKRDDKSDLGGTMRLGLQEQRLKPGTLARELYGKDVVAERHRHRYEFNNRYRTQLEDAGLVIAGKSMDDTLVEVVELPRDQHPWFLACQAHPEFLSTPRDGHPLFIGFIRAARERKAAHRHGRCSGQQGNAMKLCGFEVGLDQPLFLIAGPCVIESMQLQLDTAGKLKEVTDKLGVNFIFKSSFDKANRTSGTAFRGPGMEEGLKVLAEVKKQIGVPVLTDVHEYTPMDEVASVVDVLQTPAFLVRQTDFIRKVCSAGKPVNIKKGQFLAPWDMKPVVEKAKATGNEQIMVCERGASFGYNNLVSDMRSLAVMRDTGCPVVFDATHSVQLPGGQGTSSGGQREHVPVLARAAVAVGISGLFAETHPDPSKALSDGPNAWPLDQMEALLETLMELDAVTKKHGFSRFA</sequence>
<dbReference type="NCBIfam" id="NF003543">
    <property type="entry name" value="PRK05198.1"/>
    <property type="match status" value="1"/>
</dbReference>
<dbReference type="Gene3D" id="3.20.20.70">
    <property type="entry name" value="Aldolase class I"/>
    <property type="match status" value="1"/>
</dbReference>
<dbReference type="GO" id="GO:0005524">
    <property type="term" value="F:ATP binding"/>
    <property type="evidence" value="ECO:0007669"/>
    <property type="project" value="UniProtKB-KW"/>
</dbReference>
<evidence type="ECO:0000256" key="3">
    <source>
        <dbReference type="ARBA" id="ARBA00007533"/>
    </source>
</evidence>
<evidence type="ECO:0000256" key="16">
    <source>
        <dbReference type="ARBA" id="ARBA00070745"/>
    </source>
</evidence>
<accession>A0AA38XK60</accession>
<evidence type="ECO:0000256" key="5">
    <source>
        <dbReference type="ARBA" id="ARBA00022490"/>
    </source>
</evidence>
<dbReference type="InterPro" id="IPR029062">
    <property type="entry name" value="Class_I_gatase-like"/>
</dbReference>
<keyword evidence="10 17" id="KW-0067">ATP-binding</keyword>
<comment type="subcellular location">
    <subcellularLocation>
        <location evidence="1">Cytoplasm</location>
    </subcellularLocation>
</comment>
<comment type="similarity">
    <text evidence="4">Belongs to the KdsA family.</text>
</comment>
<dbReference type="GO" id="GO:0019856">
    <property type="term" value="P:pyrimidine nucleobase biosynthetic process"/>
    <property type="evidence" value="ECO:0007669"/>
    <property type="project" value="TreeGrafter"/>
</dbReference>
<dbReference type="EMBL" id="JAPDRN010000179">
    <property type="protein sequence ID" value="KAJ9614927.1"/>
    <property type="molecule type" value="Genomic_DNA"/>
</dbReference>
<dbReference type="CDD" id="cd03113">
    <property type="entry name" value="CTPS_N"/>
    <property type="match status" value="1"/>
</dbReference>
<dbReference type="InterPro" id="IPR006269">
    <property type="entry name" value="KDO8P_synthase"/>
</dbReference>
<comment type="pathway">
    <text evidence="2 17">Pyrimidine metabolism; CTP biosynthesis via de novo pathway; CTP from UDP: step 2/2.</text>
</comment>
<dbReference type="AlphaFoldDB" id="A0AA38XK60"/>
<dbReference type="GO" id="GO:0044210">
    <property type="term" value="P:'de novo' CTP biosynthetic process"/>
    <property type="evidence" value="ECO:0007669"/>
    <property type="project" value="UniProtKB-UniRule"/>
</dbReference>
<evidence type="ECO:0000259" key="18">
    <source>
        <dbReference type="Pfam" id="PF00117"/>
    </source>
</evidence>
<dbReference type="InterPro" id="IPR006218">
    <property type="entry name" value="DAHP1/KDSA"/>
</dbReference>
<comment type="caution">
    <text evidence="21">The sequence shown here is derived from an EMBL/GenBank/DDBJ whole genome shotgun (WGS) entry which is preliminary data.</text>
</comment>
<dbReference type="EC" id="6.3.4.2" evidence="17"/>
<evidence type="ECO:0000256" key="14">
    <source>
        <dbReference type="ARBA" id="ARBA00047781"/>
    </source>
</evidence>
<evidence type="ECO:0000259" key="20">
    <source>
        <dbReference type="Pfam" id="PF06418"/>
    </source>
</evidence>
<dbReference type="Pfam" id="PF00793">
    <property type="entry name" value="DAHP_synth_1"/>
    <property type="match status" value="1"/>
</dbReference>
<evidence type="ECO:0000256" key="12">
    <source>
        <dbReference type="ARBA" id="ARBA00022962"/>
    </source>
</evidence>